<name>A0ABT2PTK4_9BURK</name>
<evidence type="ECO:0000256" key="1">
    <source>
        <dbReference type="SAM" id="MobiDB-lite"/>
    </source>
</evidence>
<gene>
    <name evidence="3" type="ORF">N0K08_17555</name>
</gene>
<proteinExistence type="predicted"/>
<evidence type="ECO:0000259" key="2">
    <source>
        <dbReference type="Pfam" id="PF13619"/>
    </source>
</evidence>
<keyword evidence="4" id="KW-1185">Reference proteome</keyword>
<dbReference type="Pfam" id="PF13619">
    <property type="entry name" value="KTSC"/>
    <property type="match status" value="1"/>
</dbReference>
<evidence type="ECO:0000313" key="4">
    <source>
        <dbReference type="Proteomes" id="UP001525968"/>
    </source>
</evidence>
<comment type="caution">
    <text evidence="3">The sequence shown here is derived from an EMBL/GenBank/DDBJ whole genome shotgun (WGS) entry which is preliminary data.</text>
</comment>
<dbReference type="RefSeq" id="WP_261501700.1">
    <property type="nucleotide sequence ID" value="NZ_JAODYH010000008.1"/>
</dbReference>
<dbReference type="InterPro" id="IPR025309">
    <property type="entry name" value="KTSC_dom"/>
</dbReference>
<reference evidence="3 4" key="1">
    <citation type="submission" date="2022-09" db="EMBL/GenBank/DDBJ databases">
        <title>Draft genome of isolate Be4.</title>
        <authorList>
            <person name="Sanchez-Castro I."/>
            <person name="Martinez-Rodriguez P."/>
            <person name="Descostes M."/>
            <person name="Merroun M."/>
        </authorList>
    </citation>
    <scope>NUCLEOTIDE SEQUENCE [LARGE SCALE GENOMIC DNA]</scope>
    <source>
        <strain evidence="3 4">Be4</strain>
    </source>
</reference>
<dbReference type="Proteomes" id="UP001525968">
    <property type="component" value="Unassembled WGS sequence"/>
</dbReference>
<evidence type="ECO:0000313" key="3">
    <source>
        <dbReference type="EMBL" id="MCT9812453.1"/>
    </source>
</evidence>
<accession>A0ABT2PTK4</accession>
<dbReference type="EMBL" id="JAODYH010000008">
    <property type="protein sequence ID" value="MCT9812453.1"/>
    <property type="molecule type" value="Genomic_DNA"/>
</dbReference>
<organism evidence="3 4">
    <name type="scientific">Acidovorax bellezanensis</name>
    <dbReference type="NCBI Taxonomy" id="2976702"/>
    <lineage>
        <taxon>Bacteria</taxon>
        <taxon>Pseudomonadati</taxon>
        <taxon>Pseudomonadota</taxon>
        <taxon>Betaproteobacteria</taxon>
        <taxon>Burkholderiales</taxon>
        <taxon>Comamonadaceae</taxon>
        <taxon>Acidovorax</taxon>
    </lineage>
</organism>
<sequence>MNFKKTPAAAFAEKDYTHIPLTTVESNQVAAIGYNAANSTMAVTFTRGPGHIYHYPDVSPELHQQFMAAASIGKFFGEHIKALPFDKFPASVLVPVGTSADGDADADAPTQIDGGTSRT</sequence>
<protein>
    <submittedName>
        <fullName evidence="3">KTSC domain-containing protein</fullName>
    </submittedName>
</protein>
<feature type="region of interest" description="Disordered" evidence="1">
    <location>
        <begin position="99"/>
        <end position="119"/>
    </location>
</feature>
<feature type="domain" description="KTSC" evidence="2">
    <location>
        <begin position="25"/>
        <end position="81"/>
    </location>
</feature>